<sequence>MEIRCSQSFNQIYETFAFLLANHKQVILYARTHRPIPDLYSNTSSTPPFSRILRLGLPTDASPSSKIPVNAVHRLRYCPSG</sequence>
<organism evidence="1 2">
    <name type="scientific">Armillaria solidipes</name>
    <dbReference type="NCBI Taxonomy" id="1076256"/>
    <lineage>
        <taxon>Eukaryota</taxon>
        <taxon>Fungi</taxon>
        <taxon>Dikarya</taxon>
        <taxon>Basidiomycota</taxon>
        <taxon>Agaricomycotina</taxon>
        <taxon>Agaricomycetes</taxon>
        <taxon>Agaricomycetidae</taxon>
        <taxon>Agaricales</taxon>
        <taxon>Marasmiineae</taxon>
        <taxon>Physalacriaceae</taxon>
        <taxon>Armillaria</taxon>
    </lineage>
</organism>
<dbReference type="Proteomes" id="UP000218334">
    <property type="component" value="Unassembled WGS sequence"/>
</dbReference>
<evidence type="ECO:0000313" key="1">
    <source>
        <dbReference type="EMBL" id="PBK58648.1"/>
    </source>
</evidence>
<gene>
    <name evidence="1" type="ORF">ARMSODRAFT_967549</name>
</gene>
<dbReference type="AlphaFoldDB" id="A0A2H3AXZ9"/>
<reference evidence="2" key="1">
    <citation type="journal article" date="2017" name="Nat. Ecol. Evol.">
        <title>Genome expansion and lineage-specific genetic innovations in the forest pathogenic fungi Armillaria.</title>
        <authorList>
            <person name="Sipos G."/>
            <person name="Prasanna A.N."/>
            <person name="Walter M.C."/>
            <person name="O'Connor E."/>
            <person name="Balint B."/>
            <person name="Krizsan K."/>
            <person name="Kiss B."/>
            <person name="Hess J."/>
            <person name="Varga T."/>
            <person name="Slot J."/>
            <person name="Riley R."/>
            <person name="Boka B."/>
            <person name="Rigling D."/>
            <person name="Barry K."/>
            <person name="Lee J."/>
            <person name="Mihaltcheva S."/>
            <person name="LaButti K."/>
            <person name="Lipzen A."/>
            <person name="Waldron R."/>
            <person name="Moloney N.M."/>
            <person name="Sperisen C."/>
            <person name="Kredics L."/>
            <person name="Vagvoelgyi C."/>
            <person name="Patrignani A."/>
            <person name="Fitzpatrick D."/>
            <person name="Nagy I."/>
            <person name="Doyle S."/>
            <person name="Anderson J.B."/>
            <person name="Grigoriev I.V."/>
            <person name="Gueldener U."/>
            <person name="Muensterkoetter M."/>
            <person name="Nagy L.G."/>
        </authorList>
    </citation>
    <scope>NUCLEOTIDE SEQUENCE [LARGE SCALE GENOMIC DNA]</scope>
    <source>
        <strain evidence="2">28-4</strain>
    </source>
</reference>
<evidence type="ECO:0000313" key="2">
    <source>
        <dbReference type="Proteomes" id="UP000218334"/>
    </source>
</evidence>
<name>A0A2H3AXZ9_9AGAR</name>
<keyword evidence="2" id="KW-1185">Reference proteome</keyword>
<protein>
    <submittedName>
        <fullName evidence="1">Uncharacterized protein</fullName>
    </submittedName>
</protein>
<accession>A0A2H3AXZ9</accession>
<proteinExistence type="predicted"/>
<dbReference type="EMBL" id="KZ293530">
    <property type="protein sequence ID" value="PBK58648.1"/>
    <property type="molecule type" value="Genomic_DNA"/>
</dbReference>